<sequence length="313" mass="35211">MQAFARKLKAAFLSLQGLNTIVSQQRARLQLLIETYCRMTNMQGPISPEQIVDILAEQPADTSSAFIVSHVNVKASHDGLGLWIMEQFDELDDDKLFVLIGFVGKLFVQAADGIAKIVCERNEANKATEELPPVLPHELCRIDIRQFVKHLQAHRDCLMPSFGADSIDYISKDFSDFLHAFCDEPQFKEAVLNDSIGNLDFKECWASENGRSALLQDFCGGMATAFSNTSTVVSDFFILGWEKDEYRTSLTHFSLAGILHCKPPLSCKATVLTTNKREPANCKNNRLLEPANNRIAFFEIYFQRCSKLPTVFE</sequence>
<evidence type="ECO:0000313" key="1">
    <source>
        <dbReference type="EMBL" id="PTQ27264.1"/>
    </source>
</evidence>
<protein>
    <submittedName>
        <fullName evidence="1">Uncharacterized protein</fullName>
    </submittedName>
</protein>
<dbReference type="Proteomes" id="UP000244005">
    <property type="component" value="Unassembled WGS sequence"/>
</dbReference>
<gene>
    <name evidence="1" type="ORF">MARPO_0210s0006</name>
</gene>
<name>A0A2R6W097_MARPO</name>
<evidence type="ECO:0000313" key="2">
    <source>
        <dbReference type="Proteomes" id="UP000244005"/>
    </source>
</evidence>
<organism evidence="1 2">
    <name type="scientific">Marchantia polymorpha</name>
    <name type="common">Common liverwort</name>
    <name type="synonym">Marchantia aquatica</name>
    <dbReference type="NCBI Taxonomy" id="3197"/>
    <lineage>
        <taxon>Eukaryota</taxon>
        <taxon>Viridiplantae</taxon>
        <taxon>Streptophyta</taxon>
        <taxon>Embryophyta</taxon>
        <taxon>Marchantiophyta</taxon>
        <taxon>Marchantiopsida</taxon>
        <taxon>Marchantiidae</taxon>
        <taxon>Marchantiales</taxon>
        <taxon>Marchantiaceae</taxon>
        <taxon>Marchantia</taxon>
    </lineage>
</organism>
<keyword evidence="2" id="KW-1185">Reference proteome</keyword>
<accession>A0A2R6W097</accession>
<reference evidence="2" key="1">
    <citation type="journal article" date="2017" name="Cell">
        <title>Insights into land plant evolution garnered from the Marchantia polymorpha genome.</title>
        <authorList>
            <person name="Bowman J.L."/>
            <person name="Kohchi T."/>
            <person name="Yamato K.T."/>
            <person name="Jenkins J."/>
            <person name="Shu S."/>
            <person name="Ishizaki K."/>
            <person name="Yamaoka S."/>
            <person name="Nishihama R."/>
            <person name="Nakamura Y."/>
            <person name="Berger F."/>
            <person name="Adam C."/>
            <person name="Aki S.S."/>
            <person name="Althoff F."/>
            <person name="Araki T."/>
            <person name="Arteaga-Vazquez M.A."/>
            <person name="Balasubrmanian S."/>
            <person name="Barry K."/>
            <person name="Bauer D."/>
            <person name="Boehm C.R."/>
            <person name="Briginshaw L."/>
            <person name="Caballero-Perez J."/>
            <person name="Catarino B."/>
            <person name="Chen F."/>
            <person name="Chiyoda S."/>
            <person name="Chovatia M."/>
            <person name="Davies K.M."/>
            <person name="Delmans M."/>
            <person name="Demura T."/>
            <person name="Dierschke T."/>
            <person name="Dolan L."/>
            <person name="Dorantes-Acosta A.E."/>
            <person name="Eklund D.M."/>
            <person name="Florent S.N."/>
            <person name="Flores-Sandoval E."/>
            <person name="Fujiyama A."/>
            <person name="Fukuzawa H."/>
            <person name="Galik B."/>
            <person name="Grimanelli D."/>
            <person name="Grimwood J."/>
            <person name="Grossniklaus U."/>
            <person name="Hamada T."/>
            <person name="Haseloff J."/>
            <person name="Hetherington A.J."/>
            <person name="Higo A."/>
            <person name="Hirakawa Y."/>
            <person name="Hundley H.N."/>
            <person name="Ikeda Y."/>
            <person name="Inoue K."/>
            <person name="Inoue S.I."/>
            <person name="Ishida S."/>
            <person name="Jia Q."/>
            <person name="Kakita M."/>
            <person name="Kanazawa T."/>
            <person name="Kawai Y."/>
            <person name="Kawashima T."/>
            <person name="Kennedy M."/>
            <person name="Kinose K."/>
            <person name="Kinoshita T."/>
            <person name="Kohara Y."/>
            <person name="Koide E."/>
            <person name="Komatsu K."/>
            <person name="Kopischke S."/>
            <person name="Kubo M."/>
            <person name="Kyozuka J."/>
            <person name="Lagercrantz U."/>
            <person name="Lin S.S."/>
            <person name="Lindquist E."/>
            <person name="Lipzen A.M."/>
            <person name="Lu C.W."/>
            <person name="De Luna E."/>
            <person name="Martienssen R.A."/>
            <person name="Minamino N."/>
            <person name="Mizutani M."/>
            <person name="Mizutani M."/>
            <person name="Mochizuki N."/>
            <person name="Monte I."/>
            <person name="Mosher R."/>
            <person name="Nagasaki H."/>
            <person name="Nakagami H."/>
            <person name="Naramoto S."/>
            <person name="Nishitani K."/>
            <person name="Ohtani M."/>
            <person name="Okamoto T."/>
            <person name="Okumura M."/>
            <person name="Phillips J."/>
            <person name="Pollak B."/>
            <person name="Reinders A."/>
            <person name="Rovekamp M."/>
            <person name="Sano R."/>
            <person name="Sawa S."/>
            <person name="Schmid M.W."/>
            <person name="Shirakawa M."/>
            <person name="Solano R."/>
            <person name="Spunde A."/>
            <person name="Suetsugu N."/>
            <person name="Sugano S."/>
            <person name="Sugiyama A."/>
            <person name="Sun R."/>
            <person name="Suzuki Y."/>
            <person name="Takenaka M."/>
            <person name="Takezawa D."/>
            <person name="Tomogane H."/>
            <person name="Tsuzuki M."/>
            <person name="Ueda T."/>
            <person name="Umeda M."/>
            <person name="Ward J.M."/>
            <person name="Watanabe Y."/>
            <person name="Yazaki K."/>
            <person name="Yokoyama R."/>
            <person name="Yoshitake Y."/>
            <person name="Yotsui I."/>
            <person name="Zachgo S."/>
            <person name="Schmutz J."/>
        </authorList>
    </citation>
    <scope>NUCLEOTIDE SEQUENCE [LARGE SCALE GENOMIC DNA]</scope>
    <source>
        <strain evidence="2">Tak-1</strain>
    </source>
</reference>
<dbReference type="PANTHER" id="PTHR37067">
    <property type="entry name" value="PX DOMAIN-CONTAINING PROTEIN"/>
    <property type="match status" value="1"/>
</dbReference>
<proteinExistence type="predicted"/>
<dbReference type="EMBL" id="KZ772877">
    <property type="protein sequence ID" value="PTQ27264.1"/>
    <property type="molecule type" value="Genomic_DNA"/>
</dbReference>
<dbReference type="PANTHER" id="PTHR37067:SF3">
    <property type="entry name" value="PX DOMAIN-CONTAINING PROTEIN"/>
    <property type="match status" value="1"/>
</dbReference>
<dbReference type="OrthoDB" id="167947at2759"/>
<dbReference type="AlphaFoldDB" id="A0A2R6W097"/>